<dbReference type="GO" id="GO:0043683">
    <property type="term" value="P:type IV pilus assembly"/>
    <property type="evidence" value="ECO:0007669"/>
    <property type="project" value="InterPro"/>
</dbReference>
<dbReference type="Proteomes" id="UP000185674">
    <property type="component" value="Chromosome"/>
</dbReference>
<keyword evidence="1" id="KW-0175">Coiled coil</keyword>
<feature type="coiled-coil region" evidence="1">
    <location>
        <begin position="70"/>
        <end position="117"/>
    </location>
</feature>
<evidence type="ECO:0000256" key="1">
    <source>
        <dbReference type="SAM" id="Coils"/>
    </source>
</evidence>
<keyword evidence="3" id="KW-1133">Transmembrane helix</keyword>
<accession>A0A1P8EKC6</accession>
<reference evidence="4 5" key="1">
    <citation type="submission" date="2016-08" db="EMBL/GenBank/DDBJ databases">
        <title>Complete genome sequence of Acinetobacter baylyi strain GFJ2.</title>
        <authorList>
            <person name="Tabata M."/>
            <person name="Kuboki S."/>
            <person name="Gibu N."/>
            <person name="Kinouchi Y."/>
            <person name="Vangnai A."/>
            <person name="Kasai D."/>
            <person name="Fukuda M."/>
        </authorList>
    </citation>
    <scope>NUCLEOTIDE SEQUENCE [LARGE SCALE GENOMIC DNA]</scope>
    <source>
        <strain evidence="4 5">GFJ2</strain>
    </source>
</reference>
<name>A0A1P8EKC6_9GAMM</name>
<feature type="region of interest" description="Disordered" evidence="2">
    <location>
        <begin position="225"/>
        <end position="244"/>
    </location>
</feature>
<keyword evidence="3" id="KW-0812">Transmembrane</keyword>
<organism evidence="4 5">
    <name type="scientific">Acinetobacter soli</name>
    <dbReference type="NCBI Taxonomy" id="487316"/>
    <lineage>
        <taxon>Bacteria</taxon>
        <taxon>Pseudomonadati</taxon>
        <taxon>Pseudomonadota</taxon>
        <taxon>Gammaproteobacteria</taxon>
        <taxon>Moraxellales</taxon>
        <taxon>Moraxellaceae</taxon>
        <taxon>Acinetobacter</taxon>
    </lineage>
</organism>
<dbReference type="KEGG" id="asol:BEN76_11745"/>
<keyword evidence="3" id="KW-0472">Membrane</keyword>
<sequence>MKRDPVDHTAPEQAPVQKKRMTVDKFFQQFNTLDMSNYGSWPKSVKITCWIFIFFLVVALGYFVMIRPQLDAIQTARAQEQNLLNEFKEKESKLRNLQQYQRQLVEMQASFNQQLTQLPKESEIPGLVEDINMTGVNSGLKFKNIRLENEVKQEIFVEQPISIEATGDYHAFGAFVSGISALPRIVTMHDFVIEAKPAKETSDIPQVDYSVKAKTYRYIGVDEQNAASSVQPSAAPAAAQGGTP</sequence>
<dbReference type="InterPro" id="IPR007445">
    <property type="entry name" value="PilO"/>
</dbReference>
<dbReference type="InterPro" id="IPR014717">
    <property type="entry name" value="Transl_elong_EF1B/ribsomal_bS6"/>
</dbReference>
<evidence type="ECO:0000313" key="5">
    <source>
        <dbReference type="Proteomes" id="UP000185674"/>
    </source>
</evidence>
<protein>
    <submittedName>
        <fullName evidence="4">Uncharacterized protein</fullName>
    </submittedName>
</protein>
<dbReference type="GO" id="GO:0043107">
    <property type="term" value="P:type IV pilus-dependent motility"/>
    <property type="evidence" value="ECO:0007669"/>
    <property type="project" value="InterPro"/>
</dbReference>
<evidence type="ECO:0000313" key="4">
    <source>
        <dbReference type="EMBL" id="APV36653.1"/>
    </source>
</evidence>
<feature type="compositionally biased region" description="Low complexity" evidence="2">
    <location>
        <begin position="226"/>
        <end position="244"/>
    </location>
</feature>
<gene>
    <name evidence="4" type="ORF">BEN76_11745</name>
</gene>
<evidence type="ECO:0000256" key="3">
    <source>
        <dbReference type="SAM" id="Phobius"/>
    </source>
</evidence>
<proteinExistence type="predicted"/>
<evidence type="ECO:0000256" key="2">
    <source>
        <dbReference type="SAM" id="MobiDB-lite"/>
    </source>
</evidence>
<dbReference type="EMBL" id="CP016896">
    <property type="protein sequence ID" value="APV36653.1"/>
    <property type="molecule type" value="Genomic_DNA"/>
</dbReference>
<dbReference type="Pfam" id="PF04350">
    <property type="entry name" value="PilO"/>
    <property type="match status" value="1"/>
</dbReference>
<dbReference type="PANTHER" id="PTHR39555">
    <property type="entry name" value="FIMBRIAL ASSEMBLY PROTEIN PILO-LIKE PROTEIN-RELATED"/>
    <property type="match status" value="1"/>
</dbReference>
<dbReference type="Gene3D" id="3.30.70.60">
    <property type="match status" value="1"/>
</dbReference>
<dbReference type="AlphaFoldDB" id="A0A1P8EKC6"/>
<dbReference type="PANTHER" id="PTHR39555:SF1">
    <property type="entry name" value="TYPE IV PILUS INNER MEMBRANE COMPONENT PILO"/>
    <property type="match status" value="1"/>
</dbReference>
<dbReference type="RefSeq" id="WP_076033126.1">
    <property type="nucleotide sequence ID" value="NZ_BHGF01000027.1"/>
</dbReference>
<dbReference type="STRING" id="487316.BEN76_11745"/>
<feature type="transmembrane region" description="Helical" evidence="3">
    <location>
        <begin position="45"/>
        <end position="65"/>
    </location>
</feature>
<dbReference type="eggNOG" id="COG3167">
    <property type="taxonomic scope" value="Bacteria"/>
</dbReference>